<evidence type="ECO:0000256" key="1">
    <source>
        <dbReference type="SAM" id="Phobius"/>
    </source>
</evidence>
<keyword evidence="1" id="KW-1133">Transmembrane helix</keyword>
<proteinExistence type="predicted"/>
<organism evidence="2 3">
    <name type="scientific">Fannyhessea vaginae PB189-T1-4</name>
    <dbReference type="NCBI Taxonomy" id="866774"/>
    <lineage>
        <taxon>Bacteria</taxon>
        <taxon>Bacillati</taxon>
        <taxon>Actinomycetota</taxon>
        <taxon>Coriobacteriia</taxon>
        <taxon>Coriobacteriales</taxon>
        <taxon>Atopobiaceae</taxon>
        <taxon>Fannyhessea</taxon>
    </lineage>
</organism>
<feature type="transmembrane region" description="Helical" evidence="1">
    <location>
        <begin position="38"/>
        <end position="63"/>
    </location>
</feature>
<keyword evidence="1" id="KW-0812">Transmembrane</keyword>
<evidence type="ECO:0000313" key="3">
    <source>
        <dbReference type="Proteomes" id="UP000004431"/>
    </source>
</evidence>
<evidence type="ECO:0000313" key="2">
    <source>
        <dbReference type="EMBL" id="EFL43903.1"/>
    </source>
</evidence>
<dbReference type="EMBL" id="AEDQ01000027">
    <property type="protein sequence ID" value="EFL43903.1"/>
    <property type="molecule type" value="Genomic_DNA"/>
</dbReference>
<sequence>MLMGAMTILCVLPLVVVVRAWARTRDIPERHHAHHDSYVISSTLLLCNVVVIIFMSSIGIFLTSLCMSGTCDADAAVVCCFFAAFVTTVFGLWVILSRYCVATYENEMHVTPFIGATRIIPYNAITRMKWLEFGALTGQQSLRVWAQRVRTPASGAPSSAQLVACSVVIWGVLDIDQILLRINRFDVLS</sequence>
<accession>A0ABP2J444</accession>
<protein>
    <submittedName>
        <fullName evidence="2">Uncharacterized protein</fullName>
    </submittedName>
</protein>
<dbReference type="RefSeq" id="WP_006304355.1">
    <property type="nucleotide sequence ID" value="NZ_AEDQ01000027.1"/>
</dbReference>
<dbReference type="Proteomes" id="UP000004431">
    <property type="component" value="Unassembled WGS sequence"/>
</dbReference>
<gene>
    <name evidence="2" type="ORF">HMPREF9248_0214</name>
</gene>
<comment type="caution">
    <text evidence="2">The sequence shown here is derived from an EMBL/GenBank/DDBJ whole genome shotgun (WGS) entry which is preliminary data.</text>
</comment>
<keyword evidence="1" id="KW-0472">Membrane</keyword>
<name>A0ABP2J444_9ACTN</name>
<reference evidence="2 3" key="1">
    <citation type="submission" date="2010-08" db="EMBL/GenBank/DDBJ databases">
        <authorList>
            <person name="Durkin A.S."/>
            <person name="Madupu R."/>
            <person name="Torralba M."/>
            <person name="Gillis M."/>
            <person name="Methe B."/>
            <person name="Sutton G."/>
            <person name="Nelson K.E."/>
        </authorList>
    </citation>
    <scope>NUCLEOTIDE SEQUENCE [LARGE SCALE GENOMIC DNA]</scope>
    <source>
        <strain evidence="2 3">PB189-T1-4</strain>
    </source>
</reference>
<keyword evidence="3" id="KW-1185">Reference proteome</keyword>
<feature type="transmembrane region" description="Helical" evidence="1">
    <location>
        <begin position="75"/>
        <end position="96"/>
    </location>
</feature>